<dbReference type="eggNOG" id="KOG1179">
    <property type="taxonomic scope" value="Eukaryota"/>
</dbReference>
<dbReference type="PROSITE" id="PS00455">
    <property type="entry name" value="AMP_BINDING"/>
    <property type="match status" value="1"/>
</dbReference>
<name>A0A099P136_PICKU</name>
<reference evidence="23" key="1">
    <citation type="journal article" date="2014" name="Microb. Cell Fact.">
        <title>Exploiting Issatchenkia orientalis SD108 for succinic acid production.</title>
        <authorList>
            <person name="Xiao H."/>
            <person name="Shao Z."/>
            <person name="Jiang Y."/>
            <person name="Dole S."/>
            <person name="Zhao H."/>
        </authorList>
    </citation>
    <scope>NUCLEOTIDE SEQUENCE [LARGE SCALE GENOMIC DNA]</scope>
    <source>
        <strain evidence="23">SD108</strain>
    </source>
</reference>
<dbReference type="EMBL" id="JQFK01000026">
    <property type="protein sequence ID" value="KGK37994.1"/>
    <property type="molecule type" value="Genomic_DNA"/>
</dbReference>
<evidence type="ECO:0000256" key="13">
    <source>
        <dbReference type="ARBA" id="ARBA00023055"/>
    </source>
</evidence>
<keyword evidence="7" id="KW-0436">Ligase</keyword>
<dbReference type="InterPro" id="IPR000873">
    <property type="entry name" value="AMP-dep_synth/lig_dom"/>
</dbReference>
<keyword evidence="9 20" id="KW-0812">Transmembrane</keyword>
<evidence type="ECO:0000256" key="11">
    <source>
        <dbReference type="ARBA" id="ARBA00022840"/>
    </source>
</evidence>
<dbReference type="Pfam" id="PF00501">
    <property type="entry name" value="AMP-binding"/>
    <property type="match status" value="1"/>
</dbReference>
<evidence type="ECO:0000256" key="8">
    <source>
        <dbReference type="ARBA" id="ARBA00022677"/>
    </source>
</evidence>
<feature type="domain" description="AMP-dependent synthetase/ligase" evidence="21">
    <location>
        <begin position="138"/>
        <end position="438"/>
    </location>
</feature>
<evidence type="ECO:0000256" key="14">
    <source>
        <dbReference type="ARBA" id="ARBA00023136"/>
    </source>
</evidence>
<dbReference type="GO" id="GO:0009898">
    <property type="term" value="C:cytoplasmic side of plasma membrane"/>
    <property type="evidence" value="ECO:0007669"/>
    <property type="project" value="TreeGrafter"/>
</dbReference>
<protein>
    <recommendedName>
        <fullName evidence="18">Very long-chain fatty acid transport protein</fullName>
    </recommendedName>
    <alternativeName>
        <fullName evidence="19">Very-long-chain acyl-CoA synthetase</fullName>
    </alternativeName>
</protein>
<keyword evidence="11" id="KW-0067">ATP-binding</keyword>
<dbReference type="GO" id="GO:0004467">
    <property type="term" value="F:long-chain fatty acid-CoA ligase activity"/>
    <property type="evidence" value="ECO:0007669"/>
    <property type="project" value="TreeGrafter"/>
</dbReference>
<evidence type="ECO:0000313" key="22">
    <source>
        <dbReference type="EMBL" id="KGK37994.1"/>
    </source>
</evidence>
<dbReference type="Proteomes" id="UP000029867">
    <property type="component" value="Unassembled WGS sequence"/>
</dbReference>
<evidence type="ECO:0000256" key="19">
    <source>
        <dbReference type="ARBA" id="ARBA00078285"/>
    </source>
</evidence>
<feature type="transmembrane region" description="Helical" evidence="20">
    <location>
        <begin position="179"/>
        <end position="199"/>
    </location>
</feature>
<dbReference type="GO" id="GO:0005324">
    <property type="term" value="F:long-chain fatty acid transmembrane transporter activity"/>
    <property type="evidence" value="ECO:0007669"/>
    <property type="project" value="TreeGrafter"/>
</dbReference>
<dbReference type="FunFam" id="3.40.50.12780:FF:000019">
    <property type="entry name" value="Long-chain fatty acid transporter"/>
    <property type="match status" value="1"/>
</dbReference>
<dbReference type="PANTHER" id="PTHR43107:SF15">
    <property type="entry name" value="FATTY ACID TRANSPORT PROTEIN 3, ISOFORM A"/>
    <property type="match status" value="1"/>
</dbReference>
<dbReference type="InterPro" id="IPR045851">
    <property type="entry name" value="AMP-bd_C_sf"/>
</dbReference>
<evidence type="ECO:0000256" key="6">
    <source>
        <dbReference type="ARBA" id="ARBA00022475"/>
    </source>
</evidence>
<dbReference type="PANTHER" id="PTHR43107">
    <property type="entry name" value="LONG-CHAIN FATTY ACID TRANSPORT PROTEIN"/>
    <property type="match status" value="1"/>
</dbReference>
<keyword evidence="10" id="KW-0547">Nucleotide-binding</keyword>
<dbReference type="InterPro" id="IPR020845">
    <property type="entry name" value="AMP-binding_CS"/>
</dbReference>
<comment type="similarity">
    <text evidence="4">Belongs to the ATP-dependent AMP-binding enzyme family.</text>
</comment>
<evidence type="ECO:0000256" key="2">
    <source>
        <dbReference type="ARBA" id="ARBA00004585"/>
    </source>
</evidence>
<dbReference type="GO" id="GO:0005811">
    <property type="term" value="C:lipid droplet"/>
    <property type="evidence" value="ECO:0007669"/>
    <property type="project" value="UniProtKB-SubCell"/>
</dbReference>
<dbReference type="SUPFAM" id="SSF56801">
    <property type="entry name" value="Acetyl-CoA synthetase-like"/>
    <property type="match status" value="1"/>
</dbReference>
<keyword evidence="6" id="KW-1003">Cell membrane</keyword>
<dbReference type="GO" id="GO:0005778">
    <property type="term" value="C:peroxisomal membrane"/>
    <property type="evidence" value="ECO:0007669"/>
    <property type="project" value="UniProtKB-SubCell"/>
</dbReference>
<keyword evidence="14 20" id="KW-0472">Membrane</keyword>
<dbReference type="Gene3D" id="3.30.300.30">
    <property type="match status" value="1"/>
</dbReference>
<evidence type="ECO:0000256" key="4">
    <source>
        <dbReference type="ARBA" id="ARBA00006432"/>
    </source>
</evidence>
<evidence type="ECO:0000256" key="5">
    <source>
        <dbReference type="ARBA" id="ARBA00022448"/>
    </source>
</evidence>
<dbReference type="HOGENOM" id="CLU_000022_46_3_1"/>
<comment type="subcellular location">
    <subcellularLocation>
        <location evidence="3">Cell membrane</location>
        <topology evidence="3">Multi-pass membrane protein</topology>
    </subcellularLocation>
    <subcellularLocation>
        <location evidence="1">Lipid droplet</location>
    </subcellularLocation>
    <subcellularLocation>
        <location evidence="2">Peroxisome membrane</location>
        <topology evidence="2">Multi-pass membrane protein</topology>
    </subcellularLocation>
</comment>
<dbReference type="InterPro" id="IPR042099">
    <property type="entry name" value="ANL_N_sf"/>
</dbReference>
<evidence type="ECO:0000256" key="1">
    <source>
        <dbReference type="ARBA" id="ARBA00004502"/>
    </source>
</evidence>
<gene>
    <name evidence="22" type="ORF">JL09_g2852</name>
</gene>
<feature type="transmembrane region" description="Helical" evidence="20">
    <location>
        <begin position="39"/>
        <end position="61"/>
    </location>
</feature>
<keyword evidence="15" id="KW-0576">Peroxisome</keyword>
<dbReference type="Gene3D" id="3.40.50.12780">
    <property type="entry name" value="N-terminal domain of ligase-like"/>
    <property type="match status" value="1"/>
</dbReference>
<evidence type="ECO:0000256" key="18">
    <source>
        <dbReference type="ARBA" id="ARBA00068795"/>
    </source>
</evidence>
<evidence type="ECO:0000256" key="12">
    <source>
        <dbReference type="ARBA" id="ARBA00022989"/>
    </source>
</evidence>
<keyword evidence="13" id="KW-0445">Lipid transport</keyword>
<dbReference type="AlphaFoldDB" id="A0A099P136"/>
<comment type="catalytic activity">
    <reaction evidence="16">
        <text>a very long-chain fatty acid + ATP + CoA = a very long-chain fatty acyl-CoA + AMP + diphosphate</text>
        <dbReference type="Rhea" id="RHEA:54536"/>
        <dbReference type="ChEBI" id="CHEBI:30616"/>
        <dbReference type="ChEBI" id="CHEBI:33019"/>
        <dbReference type="ChEBI" id="CHEBI:57287"/>
        <dbReference type="ChEBI" id="CHEBI:58950"/>
        <dbReference type="ChEBI" id="CHEBI:138261"/>
        <dbReference type="ChEBI" id="CHEBI:456215"/>
    </reaction>
</comment>
<evidence type="ECO:0000256" key="7">
    <source>
        <dbReference type="ARBA" id="ARBA00022598"/>
    </source>
</evidence>
<dbReference type="VEuPathDB" id="FungiDB:C5L36_0B07130"/>
<evidence type="ECO:0000256" key="16">
    <source>
        <dbReference type="ARBA" id="ARBA00051585"/>
    </source>
</evidence>
<organism evidence="22 23">
    <name type="scientific">Pichia kudriavzevii</name>
    <name type="common">Yeast</name>
    <name type="synonym">Issatchenkia orientalis</name>
    <dbReference type="NCBI Taxonomy" id="4909"/>
    <lineage>
        <taxon>Eukaryota</taxon>
        <taxon>Fungi</taxon>
        <taxon>Dikarya</taxon>
        <taxon>Ascomycota</taxon>
        <taxon>Saccharomycotina</taxon>
        <taxon>Pichiomycetes</taxon>
        <taxon>Pichiales</taxon>
        <taxon>Pichiaceae</taxon>
        <taxon>Pichia</taxon>
    </lineage>
</organism>
<evidence type="ECO:0000256" key="15">
    <source>
        <dbReference type="ARBA" id="ARBA00023140"/>
    </source>
</evidence>
<keyword evidence="12 20" id="KW-1133">Transmembrane helix</keyword>
<evidence type="ECO:0000256" key="10">
    <source>
        <dbReference type="ARBA" id="ARBA00022741"/>
    </source>
</evidence>
<evidence type="ECO:0000256" key="20">
    <source>
        <dbReference type="SAM" id="Phobius"/>
    </source>
</evidence>
<proteinExistence type="inferred from homology"/>
<keyword evidence="8" id="KW-0551">Lipid droplet</keyword>
<evidence type="ECO:0000256" key="3">
    <source>
        <dbReference type="ARBA" id="ARBA00004651"/>
    </source>
</evidence>
<sequence>MALFQNLSVTPYRTIASYPFASAVPPLAELPPPSSNHPFAMWLLAVLVLLAVTLVVLKPAASRRLQSLNRRLRLSDDLYLVPLLKSFFNHYVVQSLITKRFSLWYEFESIVDHAPGSIALQFVRPIGSFRESGDAAFSVERLTYRELYNCILRMSFILKHEMGVEKGTRVSLIYMNKPLFVIIWFALWNIGAVPAFINYNLTKNPLLHCIKIVNSQILLIDDDCRENYESTRNEISREIPNLKTFIIEEKSTMAHLTNPSSKKFRQLDKIRDAGVQYWDPALLIYTSGTTGLPKSAVNSWRKVFMATHLFPRVMHIDRNSNIYTAMPIYHGTASILGVLPALFSGGTISIGLKFSVSSYWTQVKLANANSIQYVGEVCRYLVDSNETFNEREMYGKLKLAFGNGLRPDIWMKLKERFGIPAIGEFYASSEAPFATSCYEYDGHGVGAIRNNGWLVDKFLSLQYTLVKMDPNDDTTIYRNARGFCEEPGVNEKGEMLMRVLNPSNIKATFPGYVNDDHATYSKVVRDVFRKGDAYIRSDDLMRKDEFGCIYFVDRMGDTYRWKSENVSTTEVENELLHGVPHLKNCVVVGCRVPNHEGRAGYLLAQTVDDNRDIKDVQAREKLLQEISTTSQSRLPPYARPLFVTFHVISLNDSHKISKKVFRDPILPRGKEGNIDVYFWDPHSGKYMLLTEEKLNDIANGKIRV</sequence>
<dbReference type="GO" id="GO:0005524">
    <property type="term" value="F:ATP binding"/>
    <property type="evidence" value="ECO:0007669"/>
    <property type="project" value="UniProtKB-KW"/>
</dbReference>
<evidence type="ECO:0000313" key="23">
    <source>
        <dbReference type="Proteomes" id="UP000029867"/>
    </source>
</evidence>
<dbReference type="GO" id="GO:0044539">
    <property type="term" value="P:long-chain fatty acid import into cell"/>
    <property type="evidence" value="ECO:0007669"/>
    <property type="project" value="TreeGrafter"/>
</dbReference>
<evidence type="ECO:0000259" key="21">
    <source>
        <dbReference type="Pfam" id="PF00501"/>
    </source>
</evidence>
<comment type="caution">
    <text evidence="22">The sequence shown here is derived from an EMBL/GenBank/DDBJ whole genome shotgun (WGS) entry which is preliminary data.</text>
</comment>
<evidence type="ECO:0000256" key="17">
    <source>
        <dbReference type="ARBA" id="ARBA00060276"/>
    </source>
</evidence>
<comment type="function">
    <text evidence="17">Acyl-CoA synthetase required for both the import of long chain fatty acids (LCFAs) (C14-C18) and the activation very long chain fatty acids (VLCFAs) (C20-C26) by esterification of the fatty acids into metabolically active CoA-thioesters for subsequent degradation or incorporation into phospholipids. The transport and fatty acyl-CoA synthetase activities are genetically separable and are thus independent activities. Esterifies VLCFAs in the peroxisome matrix. The VLCFAs are actively transported into peroxisomes by a PXA1-PXA2 heterodimeric transporter in the peroxisomal membrane.</text>
</comment>
<keyword evidence="5" id="KW-0813">Transport</keyword>
<accession>A0A099P136</accession>
<evidence type="ECO:0000256" key="9">
    <source>
        <dbReference type="ARBA" id="ARBA00022692"/>
    </source>
</evidence>